<dbReference type="InterPro" id="IPR013126">
    <property type="entry name" value="Hsp_70_fam"/>
</dbReference>
<dbReference type="Proteomes" id="UP000054248">
    <property type="component" value="Unassembled WGS sequence"/>
</dbReference>
<evidence type="ECO:0000313" key="3">
    <source>
        <dbReference type="EMBL" id="KIO20518.1"/>
    </source>
</evidence>
<keyword evidence="1" id="KW-0547">Nucleotide-binding</keyword>
<sequence>EKPQMFATAVDNQITVTIHVFEGEHTLINLLSKFELNGIPPAPCRAPQIEVSCKIDTNGILKVGTVEKGTGKPESIQSTNSKG</sequence>
<dbReference type="PANTHER" id="PTHR19375">
    <property type="entry name" value="HEAT SHOCK PROTEIN 70KDA"/>
    <property type="match status" value="1"/>
</dbReference>
<accession>A0A0C3KGB0</accession>
<dbReference type="Gene3D" id="2.60.34.10">
    <property type="entry name" value="Substrate Binding Domain Of DNAk, Chain A, domain 1"/>
    <property type="match status" value="1"/>
</dbReference>
<proteinExistence type="predicted"/>
<reference evidence="3 4" key="1">
    <citation type="submission" date="2014-04" db="EMBL/GenBank/DDBJ databases">
        <authorList>
            <consortium name="DOE Joint Genome Institute"/>
            <person name="Kuo A."/>
            <person name="Girlanda M."/>
            <person name="Perotto S."/>
            <person name="Kohler A."/>
            <person name="Nagy L.G."/>
            <person name="Floudas D."/>
            <person name="Copeland A."/>
            <person name="Barry K.W."/>
            <person name="Cichocki N."/>
            <person name="Veneault-Fourrey C."/>
            <person name="LaButti K."/>
            <person name="Lindquist E.A."/>
            <person name="Lipzen A."/>
            <person name="Lundell T."/>
            <person name="Morin E."/>
            <person name="Murat C."/>
            <person name="Sun H."/>
            <person name="Tunlid A."/>
            <person name="Henrissat B."/>
            <person name="Grigoriev I.V."/>
            <person name="Hibbett D.S."/>
            <person name="Martin F."/>
            <person name="Nordberg H.P."/>
            <person name="Cantor M.N."/>
            <person name="Hua S.X."/>
        </authorList>
    </citation>
    <scope>NUCLEOTIDE SEQUENCE [LARGE SCALE GENOMIC DNA]</scope>
    <source>
        <strain evidence="3 4">MUT 4182</strain>
    </source>
</reference>
<name>A0A0C3KGB0_9AGAM</name>
<dbReference type="HOGENOM" id="CLU_005965_10_4_1"/>
<evidence type="ECO:0000256" key="2">
    <source>
        <dbReference type="ARBA" id="ARBA00022840"/>
    </source>
</evidence>
<organism evidence="3 4">
    <name type="scientific">Tulasnella calospora MUT 4182</name>
    <dbReference type="NCBI Taxonomy" id="1051891"/>
    <lineage>
        <taxon>Eukaryota</taxon>
        <taxon>Fungi</taxon>
        <taxon>Dikarya</taxon>
        <taxon>Basidiomycota</taxon>
        <taxon>Agaricomycotina</taxon>
        <taxon>Agaricomycetes</taxon>
        <taxon>Cantharellales</taxon>
        <taxon>Tulasnellaceae</taxon>
        <taxon>Tulasnella</taxon>
    </lineage>
</organism>
<dbReference type="GO" id="GO:0005524">
    <property type="term" value="F:ATP binding"/>
    <property type="evidence" value="ECO:0007669"/>
    <property type="project" value="UniProtKB-KW"/>
</dbReference>
<dbReference type="OrthoDB" id="3260447at2759"/>
<dbReference type="InterPro" id="IPR029047">
    <property type="entry name" value="HSP70_peptide-bd_sf"/>
</dbReference>
<gene>
    <name evidence="3" type="ORF">M407DRAFT_57338</name>
</gene>
<evidence type="ECO:0000256" key="1">
    <source>
        <dbReference type="ARBA" id="ARBA00022741"/>
    </source>
</evidence>
<dbReference type="GO" id="GO:0140662">
    <property type="term" value="F:ATP-dependent protein folding chaperone"/>
    <property type="evidence" value="ECO:0007669"/>
    <property type="project" value="InterPro"/>
</dbReference>
<protein>
    <submittedName>
        <fullName evidence="3">Uncharacterized protein</fullName>
    </submittedName>
</protein>
<keyword evidence="4" id="KW-1185">Reference proteome</keyword>
<keyword evidence="2" id="KW-0067">ATP-binding</keyword>
<reference evidence="4" key="2">
    <citation type="submission" date="2015-01" db="EMBL/GenBank/DDBJ databases">
        <title>Evolutionary Origins and Diversification of the Mycorrhizal Mutualists.</title>
        <authorList>
            <consortium name="DOE Joint Genome Institute"/>
            <consortium name="Mycorrhizal Genomics Consortium"/>
            <person name="Kohler A."/>
            <person name="Kuo A."/>
            <person name="Nagy L.G."/>
            <person name="Floudas D."/>
            <person name="Copeland A."/>
            <person name="Barry K.W."/>
            <person name="Cichocki N."/>
            <person name="Veneault-Fourrey C."/>
            <person name="LaButti K."/>
            <person name="Lindquist E.A."/>
            <person name="Lipzen A."/>
            <person name="Lundell T."/>
            <person name="Morin E."/>
            <person name="Murat C."/>
            <person name="Riley R."/>
            <person name="Ohm R."/>
            <person name="Sun H."/>
            <person name="Tunlid A."/>
            <person name="Henrissat B."/>
            <person name="Grigoriev I.V."/>
            <person name="Hibbett D.S."/>
            <person name="Martin F."/>
        </authorList>
    </citation>
    <scope>NUCLEOTIDE SEQUENCE [LARGE SCALE GENOMIC DNA]</scope>
    <source>
        <strain evidence="4">MUT 4182</strain>
    </source>
</reference>
<evidence type="ECO:0000313" key="4">
    <source>
        <dbReference type="Proteomes" id="UP000054248"/>
    </source>
</evidence>
<feature type="non-terminal residue" evidence="3">
    <location>
        <position position="83"/>
    </location>
</feature>
<dbReference type="AlphaFoldDB" id="A0A0C3KGB0"/>
<dbReference type="SUPFAM" id="SSF100920">
    <property type="entry name" value="Heat shock protein 70kD (HSP70), peptide-binding domain"/>
    <property type="match status" value="1"/>
</dbReference>
<feature type="non-terminal residue" evidence="3">
    <location>
        <position position="1"/>
    </location>
</feature>
<dbReference type="STRING" id="1051891.A0A0C3KGB0"/>
<dbReference type="Pfam" id="PF00012">
    <property type="entry name" value="HSP70"/>
    <property type="match status" value="1"/>
</dbReference>
<dbReference type="EMBL" id="KN823171">
    <property type="protein sequence ID" value="KIO20518.1"/>
    <property type="molecule type" value="Genomic_DNA"/>
</dbReference>